<sequence>DGTLLDLNKTYGPSVEELANGMQSRYGLARSELEGALGYNPVTNRFNEDALCMTATNSDIEKKLREVGIPSEPVMDHLRGYKPTFVTPCDLSVLFSNLRRLGVEKIGVLSLDDVSAVMHFLEEEGVSESDVDGVVGGDMNLRPKPSNDGSNFLLKKWKCENAEEAMMVGDHPMDMQVGAGFGWRVGVYGTGLSSPEELWAAGATHVIKDISELIDREQRTGFDIPEDSQYVAFGDSDTGDKYMAFLWDSGSDDGHRIICYYNRWAMEHIYIRPGRAQLPMDGTYKVCPRYWVQQYTILCMHPGGTFYPAFDALLSDHTKEGYMM</sequence>
<dbReference type="EMBL" id="JAAPAO010000334">
    <property type="protein sequence ID" value="KAF4662858.1"/>
    <property type="molecule type" value="Genomic_DNA"/>
</dbReference>
<dbReference type="CDD" id="cd01427">
    <property type="entry name" value="HAD_like"/>
    <property type="match status" value="1"/>
</dbReference>
<proteinExistence type="predicted"/>
<accession>A0A7J6LU74</accession>
<dbReference type="Pfam" id="PF00702">
    <property type="entry name" value="Hydrolase"/>
    <property type="match status" value="1"/>
</dbReference>
<evidence type="ECO:0008006" key="3">
    <source>
        <dbReference type="Google" id="ProtNLM"/>
    </source>
</evidence>
<dbReference type="GO" id="GO:0006281">
    <property type="term" value="P:DNA repair"/>
    <property type="evidence" value="ECO:0007669"/>
    <property type="project" value="TreeGrafter"/>
</dbReference>
<dbReference type="PANTHER" id="PTHR43434">
    <property type="entry name" value="PHOSPHOGLYCOLATE PHOSPHATASE"/>
    <property type="match status" value="1"/>
</dbReference>
<feature type="non-terminal residue" evidence="1">
    <location>
        <position position="324"/>
    </location>
</feature>
<keyword evidence="2" id="KW-1185">Reference proteome</keyword>
<dbReference type="SUPFAM" id="SSF56784">
    <property type="entry name" value="HAD-like"/>
    <property type="match status" value="1"/>
</dbReference>
<dbReference type="InterPro" id="IPR036412">
    <property type="entry name" value="HAD-like_sf"/>
</dbReference>
<gene>
    <name evidence="1" type="ORF">FOL47_006034</name>
</gene>
<dbReference type="InterPro" id="IPR023214">
    <property type="entry name" value="HAD_sf"/>
</dbReference>
<dbReference type="AlphaFoldDB" id="A0A7J6LU74"/>
<protein>
    <recommendedName>
        <fullName evidence="3">Haloacid dehalogenase-like hydrolase domain-containing protein 3</fullName>
    </recommendedName>
</protein>
<dbReference type="Proteomes" id="UP000591131">
    <property type="component" value="Unassembled WGS sequence"/>
</dbReference>
<dbReference type="GO" id="GO:0008967">
    <property type="term" value="F:phosphoglycolate phosphatase activity"/>
    <property type="evidence" value="ECO:0007669"/>
    <property type="project" value="TreeGrafter"/>
</dbReference>
<dbReference type="InterPro" id="IPR050155">
    <property type="entry name" value="HAD-like_hydrolase_sf"/>
</dbReference>
<name>A0A7J6LU74_PERCH</name>
<organism evidence="1 2">
    <name type="scientific">Perkinsus chesapeaki</name>
    <name type="common">Clam parasite</name>
    <name type="synonym">Perkinsus andrewsi</name>
    <dbReference type="NCBI Taxonomy" id="330153"/>
    <lineage>
        <taxon>Eukaryota</taxon>
        <taxon>Sar</taxon>
        <taxon>Alveolata</taxon>
        <taxon>Perkinsozoa</taxon>
        <taxon>Perkinsea</taxon>
        <taxon>Perkinsida</taxon>
        <taxon>Perkinsidae</taxon>
        <taxon>Perkinsus</taxon>
    </lineage>
</organism>
<dbReference type="OrthoDB" id="269227at2759"/>
<reference evidence="1 2" key="1">
    <citation type="submission" date="2020-04" db="EMBL/GenBank/DDBJ databases">
        <title>Perkinsus chesapeaki whole genome sequence.</title>
        <authorList>
            <person name="Bogema D.R."/>
        </authorList>
    </citation>
    <scope>NUCLEOTIDE SEQUENCE [LARGE SCALE GENOMIC DNA]</scope>
    <source>
        <strain evidence="1">ATCC PRA-425</strain>
    </source>
</reference>
<evidence type="ECO:0000313" key="1">
    <source>
        <dbReference type="EMBL" id="KAF4662858.1"/>
    </source>
</evidence>
<evidence type="ECO:0000313" key="2">
    <source>
        <dbReference type="Proteomes" id="UP000591131"/>
    </source>
</evidence>
<dbReference type="PANTHER" id="PTHR43434:SF22">
    <property type="entry name" value="PHOSPHOGLYCOLATE PHOSPHATASE"/>
    <property type="match status" value="1"/>
</dbReference>
<dbReference type="Gene3D" id="3.40.50.1000">
    <property type="entry name" value="HAD superfamily/HAD-like"/>
    <property type="match status" value="1"/>
</dbReference>
<comment type="caution">
    <text evidence="1">The sequence shown here is derived from an EMBL/GenBank/DDBJ whole genome shotgun (WGS) entry which is preliminary data.</text>
</comment>